<gene>
    <name evidence="1" type="ORF">ADICYQ_4768</name>
</gene>
<evidence type="ECO:0000313" key="2">
    <source>
        <dbReference type="Proteomes" id="UP000014974"/>
    </source>
</evidence>
<dbReference type="EMBL" id="ATNM01000156">
    <property type="protein sequence ID" value="EPR66070.1"/>
    <property type="molecule type" value="Genomic_DNA"/>
</dbReference>
<dbReference type="AlphaFoldDB" id="S7V767"/>
<dbReference type="STRING" id="641524.ADICYQ_4768"/>
<protein>
    <submittedName>
        <fullName evidence="1">Uncharacterized protein</fullName>
    </submittedName>
</protein>
<accession>S7V767</accession>
<name>S7V767_9BACT</name>
<sequence length="39" mass="4595">MRHVKISKLPDFLVIAIPTTMTNAYRAFKHRLGRNKKLK</sequence>
<comment type="caution">
    <text evidence="1">The sequence shown here is derived from an EMBL/GenBank/DDBJ whole genome shotgun (WGS) entry which is preliminary data.</text>
</comment>
<evidence type="ECO:0000313" key="1">
    <source>
        <dbReference type="EMBL" id="EPR66070.1"/>
    </source>
</evidence>
<dbReference type="Proteomes" id="UP000014974">
    <property type="component" value="Unassembled WGS sequence"/>
</dbReference>
<proteinExistence type="predicted"/>
<organism evidence="1 2">
    <name type="scientific">Cyclobacterium qasimii M12-11B</name>
    <dbReference type="NCBI Taxonomy" id="641524"/>
    <lineage>
        <taxon>Bacteria</taxon>
        <taxon>Pseudomonadati</taxon>
        <taxon>Bacteroidota</taxon>
        <taxon>Cytophagia</taxon>
        <taxon>Cytophagales</taxon>
        <taxon>Cyclobacteriaceae</taxon>
        <taxon>Cyclobacterium</taxon>
    </lineage>
</organism>
<reference evidence="1 2" key="1">
    <citation type="journal article" date="2013" name="Genome Announc.">
        <title>Draft Genome Sequence of Cyclobacterium qasimii Strain M12-11BT, Isolated from Arctic Marine Sediment.</title>
        <authorList>
            <person name="Shivaji S."/>
            <person name="Ara S."/>
            <person name="Singh A."/>
            <person name="Kumar Pinnaka A."/>
        </authorList>
    </citation>
    <scope>NUCLEOTIDE SEQUENCE [LARGE SCALE GENOMIC DNA]</scope>
    <source>
        <strain evidence="1 2">M12-11B</strain>
    </source>
</reference>